<gene>
    <name evidence="1" type="ORF">SMN809_LOCUS34773</name>
</gene>
<dbReference type="Proteomes" id="UP000676336">
    <property type="component" value="Unassembled WGS sequence"/>
</dbReference>
<sequence length="81" mass="9529">WAKAITSKSLQALEELWQHGDFREPLNQRLAFREFGTTIGAQVNDKASEEWKSRINEIHNLWLPHLYKRDKDISPVMFCTS</sequence>
<protein>
    <submittedName>
        <fullName evidence="1">Uncharacterized protein</fullName>
    </submittedName>
</protein>
<feature type="non-terminal residue" evidence="1">
    <location>
        <position position="1"/>
    </location>
</feature>
<proteinExistence type="predicted"/>
<organism evidence="1 2">
    <name type="scientific">Rotaria magnacalcarata</name>
    <dbReference type="NCBI Taxonomy" id="392030"/>
    <lineage>
        <taxon>Eukaryota</taxon>
        <taxon>Metazoa</taxon>
        <taxon>Spiralia</taxon>
        <taxon>Gnathifera</taxon>
        <taxon>Rotifera</taxon>
        <taxon>Eurotatoria</taxon>
        <taxon>Bdelloidea</taxon>
        <taxon>Philodinida</taxon>
        <taxon>Philodinidae</taxon>
        <taxon>Rotaria</taxon>
    </lineage>
</organism>
<comment type="caution">
    <text evidence="1">The sequence shown here is derived from an EMBL/GenBank/DDBJ whole genome shotgun (WGS) entry which is preliminary data.</text>
</comment>
<feature type="non-terminal residue" evidence="1">
    <location>
        <position position="81"/>
    </location>
</feature>
<dbReference type="AlphaFoldDB" id="A0A8S2XK89"/>
<evidence type="ECO:0000313" key="2">
    <source>
        <dbReference type="Proteomes" id="UP000676336"/>
    </source>
</evidence>
<name>A0A8S2XK89_9BILA</name>
<evidence type="ECO:0000313" key="1">
    <source>
        <dbReference type="EMBL" id="CAF4497660.1"/>
    </source>
</evidence>
<dbReference type="EMBL" id="CAJOBI010080783">
    <property type="protein sequence ID" value="CAF4497660.1"/>
    <property type="molecule type" value="Genomic_DNA"/>
</dbReference>
<reference evidence="1" key="1">
    <citation type="submission" date="2021-02" db="EMBL/GenBank/DDBJ databases">
        <authorList>
            <person name="Nowell W R."/>
        </authorList>
    </citation>
    <scope>NUCLEOTIDE SEQUENCE</scope>
</reference>
<accession>A0A8S2XK89</accession>